<evidence type="ECO:0000256" key="6">
    <source>
        <dbReference type="ARBA" id="ARBA00023160"/>
    </source>
</evidence>
<keyword evidence="6 8" id="KW-0275">Fatty acid biosynthesis</keyword>
<sequence>MSSEPAGGELLVQLRQQARQLVAEVAGPLRRLSMRSGDAVVEIEWHAAGAMPVPAAAGSAPLAVPEAQAHTEGRAMVVSPIVGTFYRAPEPGAAPFVEVGDVVEAGQVIGIVEAMKLMNHITAEQAGKVAEVLVRDGEPVEFEQALVALVPA</sequence>
<evidence type="ECO:0000256" key="5">
    <source>
        <dbReference type="ARBA" id="ARBA00023098"/>
    </source>
</evidence>
<evidence type="ECO:0000313" key="10">
    <source>
        <dbReference type="EMBL" id="MBB4961974.1"/>
    </source>
</evidence>
<comment type="function">
    <text evidence="8">This protein is a component of the acetyl coenzyme A carboxylase complex; first, biotin carboxylase catalyzes the carboxylation of the carrier protein and then the transcarboxylase transfers the carboxyl group to form malonyl-CoA.</text>
</comment>
<dbReference type="AlphaFoldDB" id="A0A7W7SW13"/>
<dbReference type="GO" id="GO:0009317">
    <property type="term" value="C:acetyl-CoA carboxylase complex"/>
    <property type="evidence" value="ECO:0007669"/>
    <property type="project" value="InterPro"/>
</dbReference>
<accession>A0A7W7SW13</accession>
<protein>
    <recommendedName>
        <fullName evidence="2 8">Biotin carboxyl carrier protein of acetyl-CoA carboxylase</fullName>
    </recommendedName>
</protein>
<evidence type="ECO:0000259" key="9">
    <source>
        <dbReference type="PROSITE" id="PS50968"/>
    </source>
</evidence>
<comment type="caution">
    <text evidence="10">The sequence shown here is derived from an EMBL/GenBank/DDBJ whole genome shotgun (WGS) entry which is preliminary data.</text>
</comment>
<dbReference type="GO" id="GO:0006633">
    <property type="term" value="P:fatty acid biosynthetic process"/>
    <property type="evidence" value="ECO:0007669"/>
    <property type="project" value="UniProtKB-UniPathway"/>
</dbReference>
<dbReference type="GO" id="GO:0003989">
    <property type="term" value="F:acetyl-CoA carboxylase activity"/>
    <property type="evidence" value="ECO:0007669"/>
    <property type="project" value="InterPro"/>
</dbReference>
<evidence type="ECO:0000256" key="3">
    <source>
        <dbReference type="ARBA" id="ARBA00022516"/>
    </source>
</evidence>
<proteinExistence type="predicted"/>
<evidence type="ECO:0000256" key="8">
    <source>
        <dbReference type="RuleBase" id="RU364072"/>
    </source>
</evidence>
<dbReference type="Gene3D" id="2.40.50.100">
    <property type="match status" value="1"/>
</dbReference>
<dbReference type="CDD" id="cd06850">
    <property type="entry name" value="biotinyl_domain"/>
    <property type="match status" value="1"/>
</dbReference>
<dbReference type="PROSITE" id="PS50968">
    <property type="entry name" value="BIOTINYL_LIPOYL"/>
    <property type="match status" value="1"/>
</dbReference>
<keyword evidence="5 8" id="KW-0443">Lipid metabolism</keyword>
<gene>
    <name evidence="10" type="ORF">FHR38_005707</name>
</gene>
<dbReference type="SUPFAM" id="SSF51230">
    <property type="entry name" value="Single hybrid motif"/>
    <property type="match status" value="1"/>
</dbReference>
<reference evidence="10 11" key="1">
    <citation type="submission" date="2020-08" db="EMBL/GenBank/DDBJ databases">
        <title>Sequencing the genomes of 1000 actinobacteria strains.</title>
        <authorList>
            <person name="Klenk H.-P."/>
        </authorList>
    </citation>
    <scope>NUCLEOTIDE SEQUENCE [LARGE SCALE GENOMIC DNA]</scope>
    <source>
        <strain evidence="10 11">DSM 45886</strain>
    </source>
</reference>
<dbReference type="PANTHER" id="PTHR45266">
    <property type="entry name" value="OXALOACETATE DECARBOXYLASE ALPHA CHAIN"/>
    <property type="match status" value="1"/>
</dbReference>
<evidence type="ECO:0000256" key="1">
    <source>
        <dbReference type="ARBA" id="ARBA00005194"/>
    </source>
</evidence>
<dbReference type="UniPathway" id="UPA00094"/>
<dbReference type="InterPro" id="IPR001249">
    <property type="entry name" value="AcCoA_biotinCC"/>
</dbReference>
<evidence type="ECO:0000256" key="7">
    <source>
        <dbReference type="ARBA" id="ARBA00023267"/>
    </source>
</evidence>
<evidence type="ECO:0000313" key="11">
    <source>
        <dbReference type="Proteomes" id="UP000578819"/>
    </source>
</evidence>
<dbReference type="PRINTS" id="PR01071">
    <property type="entry name" value="ACOABIOTINCC"/>
</dbReference>
<dbReference type="RefSeq" id="WP_184537870.1">
    <property type="nucleotide sequence ID" value="NZ_JACHJW010000001.1"/>
</dbReference>
<dbReference type="NCBIfam" id="TIGR00531">
    <property type="entry name" value="BCCP"/>
    <property type="match status" value="1"/>
</dbReference>
<keyword evidence="4 8" id="KW-0276">Fatty acid metabolism</keyword>
<dbReference type="InterPro" id="IPR000089">
    <property type="entry name" value="Biotin_lipoyl"/>
</dbReference>
<keyword evidence="3 8" id="KW-0444">Lipid biosynthesis</keyword>
<dbReference type="InterPro" id="IPR011053">
    <property type="entry name" value="Single_hybrid_motif"/>
</dbReference>
<keyword evidence="11" id="KW-1185">Reference proteome</keyword>
<feature type="domain" description="Lipoyl-binding" evidence="9">
    <location>
        <begin position="74"/>
        <end position="150"/>
    </location>
</feature>
<organism evidence="10 11">
    <name type="scientific">Micromonospora polyrhachis</name>
    <dbReference type="NCBI Taxonomy" id="1282883"/>
    <lineage>
        <taxon>Bacteria</taxon>
        <taxon>Bacillati</taxon>
        <taxon>Actinomycetota</taxon>
        <taxon>Actinomycetes</taxon>
        <taxon>Micromonosporales</taxon>
        <taxon>Micromonosporaceae</taxon>
        <taxon>Micromonospora</taxon>
    </lineage>
</organism>
<dbReference type="Proteomes" id="UP000578819">
    <property type="component" value="Unassembled WGS sequence"/>
</dbReference>
<dbReference type="InterPro" id="IPR050709">
    <property type="entry name" value="Biotin_Carboxyl_Carrier/Decarb"/>
</dbReference>
<dbReference type="EMBL" id="JACHJW010000001">
    <property type="protein sequence ID" value="MBB4961974.1"/>
    <property type="molecule type" value="Genomic_DNA"/>
</dbReference>
<dbReference type="Pfam" id="PF00364">
    <property type="entry name" value="Biotin_lipoyl"/>
    <property type="match status" value="1"/>
</dbReference>
<comment type="pathway">
    <text evidence="1 8">Lipid metabolism; fatty acid biosynthesis.</text>
</comment>
<dbReference type="PROSITE" id="PS00188">
    <property type="entry name" value="BIOTIN"/>
    <property type="match status" value="1"/>
</dbReference>
<dbReference type="NCBIfam" id="NF005457">
    <property type="entry name" value="PRK07051.1"/>
    <property type="match status" value="1"/>
</dbReference>
<keyword evidence="7 8" id="KW-0092">Biotin</keyword>
<name>A0A7W7SW13_9ACTN</name>
<dbReference type="InterPro" id="IPR001882">
    <property type="entry name" value="Biotin_BS"/>
</dbReference>
<evidence type="ECO:0000256" key="2">
    <source>
        <dbReference type="ARBA" id="ARBA00017562"/>
    </source>
</evidence>
<dbReference type="PANTHER" id="PTHR45266:SF3">
    <property type="entry name" value="OXALOACETATE DECARBOXYLASE ALPHA CHAIN"/>
    <property type="match status" value="1"/>
</dbReference>
<evidence type="ECO:0000256" key="4">
    <source>
        <dbReference type="ARBA" id="ARBA00022832"/>
    </source>
</evidence>